<evidence type="ECO:0000313" key="1">
    <source>
        <dbReference type="EMBL" id="KAE8301958.1"/>
    </source>
</evidence>
<dbReference type="OMA" id="SNTVWIV"/>
<reference evidence="1 2" key="1">
    <citation type="journal article" date="2007" name="Science">
        <title>Genomic minimalism in the early diverging intestinal parasite Giardia lamblia.</title>
        <authorList>
            <person name="Morrison H.G."/>
            <person name="McArthur A.G."/>
            <person name="Gillin F.D."/>
            <person name="Aley S.B."/>
            <person name="Adam R.D."/>
            <person name="Olsen G.J."/>
            <person name="Best A.A."/>
            <person name="Cande W.Z."/>
            <person name="Chen F."/>
            <person name="Cipriano M.J."/>
            <person name="Davids B.J."/>
            <person name="Dawson S.C."/>
            <person name="Elmendorf H.G."/>
            <person name="Hehl A.B."/>
            <person name="Holder M.E."/>
            <person name="Huse S.M."/>
            <person name="Kim U.U."/>
            <person name="Lasek-Nesselquist E."/>
            <person name="Manning G."/>
            <person name="Nigam A."/>
            <person name="Nixon J.E."/>
            <person name="Palm D."/>
            <person name="Passamaneck N.E."/>
            <person name="Prabhu A."/>
            <person name="Reich C.I."/>
            <person name="Reiner D.S."/>
            <person name="Samuelson J."/>
            <person name="Svard S.G."/>
            <person name="Sogin M.L."/>
        </authorList>
    </citation>
    <scope>NUCLEOTIDE SEQUENCE [LARGE SCALE GENOMIC DNA]</scope>
    <source>
        <strain evidence="1 2">WB C6</strain>
    </source>
</reference>
<dbReference type="Proteomes" id="UP000001548">
    <property type="component" value="Unassembled WGS sequence"/>
</dbReference>
<accession>A8BGZ7</accession>
<dbReference type="RefSeq" id="XP_001707017.1">
    <property type="nucleotide sequence ID" value="XM_001706965.1"/>
</dbReference>
<organism evidence="1 2">
    <name type="scientific">Giardia intestinalis (strain ATCC 50803 / WB clone C6)</name>
    <name type="common">Giardia lamblia</name>
    <dbReference type="NCBI Taxonomy" id="184922"/>
    <lineage>
        <taxon>Eukaryota</taxon>
        <taxon>Metamonada</taxon>
        <taxon>Diplomonadida</taxon>
        <taxon>Hexamitidae</taxon>
        <taxon>Giardiinae</taxon>
        <taxon>Giardia</taxon>
    </lineage>
</organism>
<protein>
    <submittedName>
        <fullName evidence="1">Uncharacterized protein</fullName>
    </submittedName>
</protein>
<evidence type="ECO:0000313" key="2">
    <source>
        <dbReference type="Proteomes" id="UP000001548"/>
    </source>
</evidence>
<proteinExistence type="predicted"/>
<dbReference type="HOGENOM" id="CLU_1024660_0_0_1"/>
<dbReference type="AlphaFoldDB" id="A8BGZ7"/>
<comment type="caution">
    <text evidence="1">The sequence shown here is derived from an EMBL/GenBank/DDBJ whole genome shotgun (WGS) entry which is preliminary data.</text>
</comment>
<dbReference type="KEGG" id="gla:GL50803_0024453"/>
<name>A8BGZ7_GIAIC</name>
<gene>
    <name evidence="1" type="ORF">GL50803_0024453</name>
</gene>
<keyword evidence="2" id="KW-1185">Reference proteome</keyword>
<sequence>MSAKVRASIQGVVDHIFSTHNLIKILKGRNSLKKSKPAILLSFPDCNCCLSDKHMPSETHLDLDSLGIDSIAINKLESPKDAMVSFMYRVGPTNASSPIESPCRTRLPHDILVVGHVYVSNYVKYVTSFAPSLIYRVILQIDTSKSKFIDFLESASNGTSSLCSSSMLEDSSCLSVASSLMSSFSFASKDLGGTSRISTYKIKPYGGETVEITKPLMKEMTKYWSGAIGSSFKKAYYSSNTVWIVVEKNTIVTTEDDSRVFTLCNVTWVILN</sequence>
<dbReference type="EMBL" id="AACB03000004">
    <property type="protein sequence ID" value="KAE8301958.1"/>
    <property type="molecule type" value="Genomic_DNA"/>
</dbReference>
<dbReference type="VEuPathDB" id="GiardiaDB:GL50803_24453"/>
<dbReference type="GeneID" id="5699912"/>